<evidence type="ECO:0000313" key="6">
    <source>
        <dbReference type="EMBL" id="XAT64057.1"/>
    </source>
</evidence>
<keyword evidence="7" id="KW-1185">Reference proteome</keyword>
<evidence type="ECO:0000256" key="2">
    <source>
        <dbReference type="ARBA" id="ARBA00022723"/>
    </source>
</evidence>
<evidence type="ECO:0000259" key="5">
    <source>
        <dbReference type="SMART" id="SM00849"/>
    </source>
</evidence>
<protein>
    <submittedName>
        <fullName evidence="6">MBL fold metallo-hydrolase</fullName>
    </submittedName>
</protein>
<dbReference type="Proteomes" id="UP001492541">
    <property type="component" value="Chromosome"/>
</dbReference>
<dbReference type="RefSeq" id="WP_193806538.1">
    <property type="nucleotide sequence ID" value="NZ_CP087714.1"/>
</dbReference>
<evidence type="ECO:0000256" key="3">
    <source>
        <dbReference type="ARBA" id="ARBA00022801"/>
    </source>
</evidence>
<sequence length="204" mass="23059">MKLFENIYAYTWGSAFYDSSNSYVISDGETAIIDPGTYKSYTNLFGLLKNDRIESVDYVLNTHLHKDHCESNQMFMKKGALLGFDERDKVISQFGFSSDLKLGKAFVVGNTEIEVIRTPGHSPGSLTFYIQKYDVAITGDLIFEGGIPGRFDLYGGDRHELVKSLEKLRELDAEYILPGHKRIMKGRKGIDSMLERAVEMVGLY</sequence>
<dbReference type="InterPro" id="IPR051453">
    <property type="entry name" value="MBL_Glyoxalase_II"/>
</dbReference>
<gene>
    <name evidence="6" type="ORF">LPQ35_01440</name>
</gene>
<comment type="cofactor">
    <cofactor evidence="1">
        <name>Zn(2+)</name>
        <dbReference type="ChEBI" id="CHEBI:29105"/>
    </cofactor>
</comment>
<dbReference type="PANTHER" id="PTHR46233">
    <property type="entry name" value="HYDROXYACYLGLUTATHIONE HYDROLASE GLOC"/>
    <property type="match status" value="1"/>
</dbReference>
<dbReference type="SMART" id="SM00849">
    <property type="entry name" value="Lactamase_B"/>
    <property type="match status" value="1"/>
</dbReference>
<dbReference type="CDD" id="cd06262">
    <property type="entry name" value="metallo-hydrolase-like_MBL-fold"/>
    <property type="match status" value="1"/>
</dbReference>
<organism evidence="6 7">
    <name type="scientific">Geoglobus acetivorans</name>
    <dbReference type="NCBI Taxonomy" id="565033"/>
    <lineage>
        <taxon>Archaea</taxon>
        <taxon>Methanobacteriati</taxon>
        <taxon>Methanobacteriota</taxon>
        <taxon>Archaeoglobi</taxon>
        <taxon>Archaeoglobales</taxon>
        <taxon>Archaeoglobaceae</taxon>
        <taxon>Geoglobus</taxon>
    </lineage>
</organism>
<dbReference type="SUPFAM" id="SSF56281">
    <property type="entry name" value="Metallo-hydrolase/oxidoreductase"/>
    <property type="match status" value="1"/>
</dbReference>
<dbReference type="EMBL" id="CP087714">
    <property type="protein sequence ID" value="XAT64057.1"/>
    <property type="molecule type" value="Genomic_DNA"/>
</dbReference>
<reference evidence="6 7" key="1">
    <citation type="submission" date="2021-11" db="EMBL/GenBank/DDBJ databases">
        <title>Whole genome of Geoglobus acetivorans.</title>
        <authorList>
            <person name="Liu D."/>
        </authorList>
    </citation>
    <scope>NUCLEOTIDE SEQUENCE [LARGE SCALE GENOMIC DNA]</scope>
    <source>
        <strain evidence="6 7">SBH6</strain>
    </source>
</reference>
<dbReference type="Gene3D" id="3.60.15.10">
    <property type="entry name" value="Ribonuclease Z/Hydroxyacylglutathione hydrolase-like"/>
    <property type="match status" value="1"/>
</dbReference>
<evidence type="ECO:0000256" key="4">
    <source>
        <dbReference type="ARBA" id="ARBA00022833"/>
    </source>
</evidence>
<dbReference type="InterPro" id="IPR001279">
    <property type="entry name" value="Metallo-B-lactamas"/>
</dbReference>
<dbReference type="PANTHER" id="PTHR46233:SF3">
    <property type="entry name" value="HYDROXYACYLGLUTATHIONE HYDROLASE GLOC"/>
    <property type="match status" value="1"/>
</dbReference>
<keyword evidence="4" id="KW-0862">Zinc</keyword>
<evidence type="ECO:0000256" key="1">
    <source>
        <dbReference type="ARBA" id="ARBA00001947"/>
    </source>
</evidence>
<dbReference type="InterPro" id="IPR036866">
    <property type="entry name" value="RibonucZ/Hydroxyglut_hydro"/>
</dbReference>
<dbReference type="Pfam" id="PF00753">
    <property type="entry name" value="Lactamase_B"/>
    <property type="match status" value="1"/>
</dbReference>
<keyword evidence="3" id="KW-0378">Hydrolase</keyword>
<feature type="domain" description="Metallo-beta-lactamase" evidence="5">
    <location>
        <begin position="19"/>
        <end position="180"/>
    </location>
</feature>
<evidence type="ECO:0000313" key="7">
    <source>
        <dbReference type="Proteomes" id="UP001492541"/>
    </source>
</evidence>
<dbReference type="GeneID" id="90448307"/>
<proteinExistence type="predicted"/>
<keyword evidence="2" id="KW-0479">Metal-binding</keyword>
<accession>A0ABZ3H3B7</accession>
<name>A0ABZ3H3B7_GEOAI</name>